<feature type="region of interest" description="Disordered" evidence="1">
    <location>
        <begin position="183"/>
        <end position="237"/>
    </location>
</feature>
<dbReference type="EMBL" id="JANPWB010000003">
    <property type="protein sequence ID" value="KAJ1203604.1"/>
    <property type="molecule type" value="Genomic_DNA"/>
</dbReference>
<dbReference type="AlphaFoldDB" id="A0AAV7VUB3"/>
<protein>
    <submittedName>
        <fullName evidence="2">Uncharacterized protein</fullName>
    </submittedName>
</protein>
<evidence type="ECO:0000313" key="2">
    <source>
        <dbReference type="EMBL" id="KAJ1203604.1"/>
    </source>
</evidence>
<comment type="caution">
    <text evidence="2">The sequence shown here is derived from an EMBL/GenBank/DDBJ whole genome shotgun (WGS) entry which is preliminary data.</text>
</comment>
<feature type="region of interest" description="Disordered" evidence="1">
    <location>
        <begin position="62"/>
        <end position="162"/>
    </location>
</feature>
<dbReference type="Proteomes" id="UP001066276">
    <property type="component" value="Chromosome 2_1"/>
</dbReference>
<feature type="compositionally biased region" description="Low complexity" evidence="1">
    <location>
        <begin position="134"/>
        <end position="150"/>
    </location>
</feature>
<evidence type="ECO:0000313" key="3">
    <source>
        <dbReference type="Proteomes" id="UP001066276"/>
    </source>
</evidence>
<evidence type="ECO:0000256" key="1">
    <source>
        <dbReference type="SAM" id="MobiDB-lite"/>
    </source>
</evidence>
<feature type="compositionally biased region" description="Low complexity" evidence="1">
    <location>
        <begin position="102"/>
        <end position="112"/>
    </location>
</feature>
<accession>A0AAV7VUB3</accession>
<sequence>MRASVAVPPSPGRHPAFSAPGLFKECGRIAPRSRPEFRDSQHSFRAVATASARLLRHTVASRAAPPPPGLLSDLQAHPGARTARPGIALPRLRPPPPRRRSSLWGPTTRPPQRAAPPPLSPFRGTSAPGRAEDATGPSAATPQATPATETVQSAGPLTGQGQPLHLRVARLLPEAKREDRPLLLLPLPGGRPRASLLFGPKQNPGGAGTIFRRSRESSGGSHYGPLRGRECCSTPPS</sequence>
<keyword evidence="3" id="KW-1185">Reference proteome</keyword>
<name>A0AAV7VUB3_PLEWA</name>
<reference evidence="2" key="1">
    <citation type="journal article" date="2022" name="bioRxiv">
        <title>Sequencing and chromosome-scale assembly of the giantPleurodeles waltlgenome.</title>
        <authorList>
            <person name="Brown T."/>
            <person name="Elewa A."/>
            <person name="Iarovenko S."/>
            <person name="Subramanian E."/>
            <person name="Araus A.J."/>
            <person name="Petzold A."/>
            <person name="Susuki M."/>
            <person name="Suzuki K.-i.T."/>
            <person name="Hayashi T."/>
            <person name="Toyoda A."/>
            <person name="Oliveira C."/>
            <person name="Osipova E."/>
            <person name="Leigh N.D."/>
            <person name="Simon A."/>
            <person name="Yun M.H."/>
        </authorList>
    </citation>
    <scope>NUCLEOTIDE SEQUENCE</scope>
    <source>
        <strain evidence="2">20211129_DDA</strain>
        <tissue evidence="2">Liver</tissue>
    </source>
</reference>
<feature type="compositionally biased region" description="Low complexity" evidence="1">
    <location>
        <begin position="183"/>
        <end position="193"/>
    </location>
</feature>
<organism evidence="2 3">
    <name type="scientific">Pleurodeles waltl</name>
    <name type="common">Iberian ribbed newt</name>
    <dbReference type="NCBI Taxonomy" id="8319"/>
    <lineage>
        <taxon>Eukaryota</taxon>
        <taxon>Metazoa</taxon>
        <taxon>Chordata</taxon>
        <taxon>Craniata</taxon>
        <taxon>Vertebrata</taxon>
        <taxon>Euteleostomi</taxon>
        <taxon>Amphibia</taxon>
        <taxon>Batrachia</taxon>
        <taxon>Caudata</taxon>
        <taxon>Salamandroidea</taxon>
        <taxon>Salamandridae</taxon>
        <taxon>Pleurodelinae</taxon>
        <taxon>Pleurodeles</taxon>
    </lineage>
</organism>
<proteinExistence type="predicted"/>
<gene>
    <name evidence="2" type="ORF">NDU88_007388</name>
</gene>
<feature type="compositionally biased region" description="Polar residues" evidence="1">
    <location>
        <begin position="151"/>
        <end position="161"/>
    </location>
</feature>